<comment type="caution">
    <text evidence="1">The sequence shown here is derived from an EMBL/GenBank/DDBJ whole genome shotgun (WGS) entry which is preliminary data.</text>
</comment>
<keyword evidence="2" id="KW-1185">Reference proteome</keyword>
<sequence length="128" mass="13824">MAGLHVLETPETVASTITNNAHVGESFGAILALAVASRNPTIDLIFILANSATTYERSSVHPLVGFMKTLPVEHNYGSFPYLTSFLLVDLVKKAMVNTNGPNYLPSFGQFIGNLTQDIPLLSVNITFN</sequence>
<evidence type="ECO:0000313" key="2">
    <source>
        <dbReference type="Proteomes" id="UP000235145"/>
    </source>
</evidence>
<dbReference type="EMBL" id="NBSK02000005">
    <property type="protein sequence ID" value="KAJ0205099.1"/>
    <property type="molecule type" value="Genomic_DNA"/>
</dbReference>
<dbReference type="Proteomes" id="UP000235145">
    <property type="component" value="Unassembled WGS sequence"/>
</dbReference>
<dbReference type="AlphaFoldDB" id="A0A9R1XC80"/>
<evidence type="ECO:0000313" key="1">
    <source>
        <dbReference type="EMBL" id="KAJ0205099.1"/>
    </source>
</evidence>
<protein>
    <submittedName>
        <fullName evidence="1">Uncharacterized protein</fullName>
    </submittedName>
</protein>
<gene>
    <name evidence="1" type="ORF">LSAT_V11C500237490</name>
</gene>
<accession>A0A9R1XC80</accession>
<dbReference type="PANTHER" id="PTHR22753">
    <property type="entry name" value="TRANSMEMBRANE PROTEIN 68"/>
    <property type="match status" value="1"/>
</dbReference>
<dbReference type="PANTHER" id="PTHR22753:SF40">
    <property type="entry name" value="ACYLGLYCEROL LIPASE"/>
    <property type="match status" value="1"/>
</dbReference>
<name>A0A9R1XC80_LACSA</name>
<reference evidence="1 2" key="1">
    <citation type="journal article" date="2017" name="Nat. Commun.">
        <title>Genome assembly with in vitro proximity ligation data and whole-genome triplication in lettuce.</title>
        <authorList>
            <person name="Reyes-Chin-Wo S."/>
            <person name="Wang Z."/>
            <person name="Yang X."/>
            <person name="Kozik A."/>
            <person name="Arikit S."/>
            <person name="Song C."/>
            <person name="Xia L."/>
            <person name="Froenicke L."/>
            <person name="Lavelle D.O."/>
            <person name="Truco M.J."/>
            <person name="Xia R."/>
            <person name="Zhu S."/>
            <person name="Xu C."/>
            <person name="Xu H."/>
            <person name="Xu X."/>
            <person name="Cox K."/>
            <person name="Korf I."/>
            <person name="Meyers B.C."/>
            <person name="Michelmore R.W."/>
        </authorList>
    </citation>
    <scope>NUCLEOTIDE SEQUENCE [LARGE SCALE GENOMIC DNA]</scope>
    <source>
        <strain evidence="2">cv. Salinas</strain>
        <tissue evidence="1">Seedlings</tissue>
    </source>
</reference>
<proteinExistence type="predicted"/>
<organism evidence="1 2">
    <name type="scientific">Lactuca sativa</name>
    <name type="common">Garden lettuce</name>
    <dbReference type="NCBI Taxonomy" id="4236"/>
    <lineage>
        <taxon>Eukaryota</taxon>
        <taxon>Viridiplantae</taxon>
        <taxon>Streptophyta</taxon>
        <taxon>Embryophyta</taxon>
        <taxon>Tracheophyta</taxon>
        <taxon>Spermatophyta</taxon>
        <taxon>Magnoliopsida</taxon>
        <taxon>eudicotyledons</taxon>
        <taxon>Gunneridae</taxon>
        <taxon>Pentapetalae</taxon>
        <taxon>asterids</taxon>
        <taxon>campanulids</taxon>
        <taxon>Asterales</taxon>
        <taxon>Asteraceae</taxon>
        <taxon>Cichorioideae</taxon>
        <taxon>Cichorieae</taxon>
        <taxon>Lactucinae</taxon>
        <taxon>Lactuca</taxon>
    </lineage>
</organism>